<feature type="transmembrane region" description="Helical" evidence="6">
    <location>
        <begin position="204"/>
        <end position="227"/>
    </location>
</feature>
<feature type="transmembrane region" description="Helical" evidence="6">
    <location>
        <begin position="291"/>
        <end position="310"/>
    </location>
</feature>
<feature type="transmembrane region" description="Helical" evidence="6">
    <location>
        <begin position="418"/>
        <end position="437"/>
    </location>
</feature>
<evidence type="ECO:0000313" key="8">
    <source>
        <dbReference type="Proteomes" id="UP000001798"/>
    </source>
</evidence>
<evidence type="ECO:0000256" key="4">
    <source>
        <dbReference type="ARBA" id="ARBA00023136"/>
    </source>
</evidence>
<feature type="transmembrane region" description="Helical" evidence="6">
    <location>
        <begin position="343"/>
        <end position="364"/>
    </location>
</feature>
<keyword evidence="4 6" id="KW-0472">Membrane</keyword>
<dbReference type="Pfam" id="PF13520">
    <property type="entry name" value="AA_permease_2"/>
    <property type="match status" value="1"/>
</dbReference>
<feature type="transmembrane region" description="Helical" evidence="6">
    <location>
        <begin position="180"/>
        <end position="198"/>
    </location>
</feature>
<accession>A0A384J8D6</accession>
<dbReference type="InterPro" id="IPR002293">
    <property type="entry name" value="AA/rel_permease1"/>
</dbReference>
<dbReference type="InterPro" id="IPR050598">
    <property type="entry name" value="AminoAcid_Transporter"/>
</dbReference>
<keyword evidence="8" id="KW-1185">Reference proteome</keyword>
<dbReference type="OrthoDB" id="5982228at2759"/>
<dbReference type="GO" id="GO:0015179">
    <property type="term" value="F:L-amino acid transmembrane transporter activity"/>
    <property type="evidence" value="ECO:0007669"/>
    <property type="project" value="TreeGrafter"/>
</dbReference>
<dbReference type="GO" id="GO:0016020">
    <property type="term" value="C:membrane"/>
    <property type="evidence" value="ECO:0007669"/>
    <property type="project" value="UniProtKB-SubCell"/>
</dbReference>
<dbReference type="Proteomes" id="UP000001798">
    <property type="component" value="Chromosome 2"/>
</dbReference>
<evidence type="ECO:0000313" key="7">
    <source>
        <dbReference type="EMBL" id="ATZ46799.1"/>
    </source>
</evidence>
<keyword evidence="3 6" id="KW-1133">Transmembrane helix</keyword>
<dbReference type="GeneID" id="5439588"/>
<dbReference type="PANTHER" id="PTHR11785:SF353">
    <property type="entry name" value="METHIONINE TRANSPORTER (EUROFUNG)"/>
    <property type="match status" value="1"/>
</dbReference>
<evidence type="ECO:0000256" key="5">
    <source>
        <dbReference type="SAM" id="MobiDB-lite"/>
    </source>
</evidence>
<evidence type="ECO:0000256" key="3">
    <source>
        <dbReference type="ARBA" id="ARBA00022989"/>
    </source>
</evidence>
<dbReference type="Gene3D" id="1.20.1740.10">
    <property type="entry name" value="Amino acid/polyamine transporter I"/>
    <property type="match status" value="1"/>
</dbReference>
<dbReference type="KEGG" id="bfu:BCIN_02g01570"/>
<comment type="subcellular location">
    <subcellularLocation>
        <location evidence="1">Membrane</location>
        <topology evidence="1">Multi-pass membrane protein</topology>
    </subcellularLocation>
</comment>
<dbReference type="AlphaFoldDB" id="A0A384J8D6"/>
<dbReference type="PANTHER" id="PTHR11785">
    <property type="entry name" value="AMINO ACID TRANSPORTER"/>
    <property type="match status" value="1"/>
</dbReference>
<feature type="transmembrane region" description="Helical" evidence="6">
    <location>
        <begin position="385"/>
        <end position="406"/>
    </location>
</feature>
<sequence length="579" mass="63142">MSETKDSEIVINRHTGEAEVRELGALEFVHEYGDNGSKPTYQEASGAPVENESPLGLQVTWFTTIFLNIGQMIGTGVFSTPASILSGVGSVGLALIYWTLGLLISGCQFSIYTELASFFPNRSGAEVVYLEQAYPRPKYLLPTTFAVQSVLLSFSSSNAIVMGNYLFAMAGYTPSSWEQKGLAVACITFITLLVIFSTKHSLRISNAIGVIKLITLIFISIAGLVVLGGHTKVADPTANFKNAFAGTTNSGYGLANALVKINFAYSGYANAFNVIAEVKDPIRTIKRTGPASLLIVAILYILCNIAYFAAIPKETLKESSQLAASLFFTAVFGSGKSVRALNFLIALSAFGNIVSVNIGSSRIIRECGRQGVLPYPRMWASTRPFGTPLAAYTLKWGLTVLMILAPPSGDAFNFIVDLYSYPSNLFLSALTIGLFIIRRNRKKLGIVDEDYKTWDVAIYFSLAVNVFLLVMPWYPPPGGANGGDVSFWYGTYCAVGLGIMGVCILYYVFWIYILPYFGKYQIRQELIVMDGESSKAHRLIKVPNAELEAWDRAHDALGRKIDSTTPSEDGGVEKVLEKE</sequence>
<feature type="transmembrane region" description="Helical" evidence="6">
    <location>
        <begin position="487"/>
        <end position="514"/>
    </location>
</feature>
<evidence type="ECO:0000256" key="1">
    <source>
        <dbReference type="ARBA" id="ARBA00004141"/>
    </source>
</evidence>
<proteinExistence type="predicted"/>
<evidence type="ECO:0000256" key="6">
    <source>
        <dbReference type="SAM" id="Phobius"/>
    </source>
</evidence>
<dbReference type="EMBL" id="CP009806">
    <property type="protein sequence ID" value="ATZ46799.1"/>
    <property type="molecule type" value="Genomic_DNA"/>
</dbReference>
<feature type="transmembrane region" description="Helical" evidence="6">
    <location>
        <begin position="457"/>
        <end position="475"/>
    </location>
</feature>
<protein>
    <submittedName>
        <fullName evidence="7">Uncharacterized protein</fullName>
    </submittedName>
</protein>
<feature type="region of interest" description="Disordered" evidence="5">
    <location>
        <begin position="560"/>
        <end position="579"/>
    </location>
</feature>
<evidence type="ECO:0000256" key="2">
    <source>
        <dbReference type="ARBA" id="ARBA00022692"/>
    </source>
</evidence>
<keyword evidence="2 6" id="KW-0812">Transmembrane</keyword>
<name>A0A384J8D6_BOTFB</name>
<reference evidence="7 8" key="1">
    <citation type="journal article" date="2011" name="PLoS Genet.">
        <title>Genomic analysis of the necrotrophic fungal pathogens Sclerotinia sclerotiorum and Botrytis cinerea.</title>
        <authorList>
            <person name="Amselem J."/>
            <person name="Cuomo C.A."/>
            <person name="van Kan J.A."/>
            <person name="Viaud M."/>
            <person name="Benito E.P."/>
            <person name="Couloux A."/>
            <person name="Coutinho P.M."/>
            <person name="de Vries R.P."/>
            <person name="Dyer P.S."/>
            <person name="Fillinger S."/>
            <person name="Fournier E."/>
            <person name="Gout L."/>
            <person name="Hahn M."/>
            <person name="Kohn L."/>
            <person name="Lapalu N."/>
            <person name="Plummer K.M."/>
            <person name="Pradier J.M."/>
            <person name="Quevillon E."/>
            <person name="Sharon A."/>
            <person name="Simon A."/>
            <person name="ten Have A."/>
            <person name="Tudzynski B."/>
            <person name="Tudzynski P."/>
            <person name="Wincker P."/>
            <person name="Andrew M."/>
            <person name="Anthouard V."/>
            <person name="Beever R.E."/>
            <person name="Beffa R."/>
            <person name="Benoit I."/>
            <person name="Bouzid O."/>
            <person name="Brault B."/>
            <person name="Chen Z."/>
            <person name="Choquer M."/>
            <person name="Collemare J."/>
            <person name="Cotton P."/>
            <person name="Danchin E.G."/>
            <person name="Da Silva C."/>
            <person name="Gautier A."/>
            <person name="Giraud C."/>
            <person name="Giraud T."/>
            <person name="Gonzalez C."/>
            <person name="Grossetete S."/>
            <person name="Guldener U."/>
            <person name="Henrissat B."/>
            <person name="Howlett B.J."/>
            <person name="Kodira C."/>
            <person name="Kretschmer M."/>
            <person name="Lappartient A."/>
            <person name="Leroch M."/>
            <person name="Levis C."/>
            <person name="Mauceli E."/>
            <person name="Neuveglise C."/>
            <person name="Oeser B."/>
            <person name="Pearson M."/>
            <person name="Poulain J."/>
            <person name="Poussereau N."/>
            <person name="Quesneville H."/>
            <person name="Rascle C."/>
            <person name="Schumacher J."/>
            <person name="Segurens B."/>
            <person name="Sexton A."/>
            <person name="Silva E."/>
            <person name="Sirven C."/>
            <person name="Soanes D.M."/>
            <person name="Talbot N.J."/>
            <person name="Templeton M."/>
            <person name="Yandava C."/>
            <person name="Yarden O."/>
            <person name="Zeng Q."/>
            <person name="Rollins J.A."/>
            <person name="Lebrun M.H."/>
            <person name="Dickman M."/>
        </authorList>
    </citation>
    <scope>NUCLEOTIDE SEQUENCE [LARGE SCALE GENOMIC DNA]</scope>
    <source>
        <strain evidence="7 8">B05.10</strain>
    </source>
</reference>
<dbReference type="RefSeq" id="XP_024546910.1">
    <property type="nucleotide sequence ID" value="XM_024691140.1"/>
</dbReference>
<feature type="transmembrane region" description="Helical" evidence="6">
    <location>
        <begin position="91"/>
        <end position="112"/>
    </location>
</feature>
<reference evidence="7 8" key="2">
    <citation type="journal article" date="2012" name="Eukaryot. Cell">
        <title>Genome update of Botrytis cinerea strains B05.10 and T4.</title>
        <authorList>
            <person name="Staats M."/>
            <person name="van Kan J.A."/>
        </authorList>
    </citation>
    <scope>NUCLEOTIDE SEQUENCE [LARGE SCALE GENOMIC DNA]</scope>
    <source>
        <strain evidence="7 8">B05.10</strain>
    </source>
</reference>
<dbReference type="FunFam" id="1.20.1740.10:FF:000025">
    <property type="entry name" value="High-affinity methionine permease"/>
    <property type="match status" value="1"/>
</dbReference>
<organism evidence="7 8">
    <name type="scientific">Botryotinia fuckeliana (strain B05.10)</name>
    <name type="common">Noble rot fungus</name>
    <name type="synonym">Botrytis cinerea</name>
    <dbReference type="NCBI Taxonomy" id="332648"/>
    <lineage>
        <taxon>Eukaryota</taxon>
        <taxon>Fungi</taxon>
        <taxon>Dikarya</taxon>
        <taxon>Ascomycota</taxon>
        <taxon>Pezizomycotina</taxon>
        <taxon>Leotiomycetes</taxon>
        <taxon>Helotiales</taxon>
        <taxon>Sclerotiniaceae</taxon>
        <taxon>Botrytis</taxon>
    </lineage>
</organism>
<gene>
    <name evidence="7" type="ORF">BCIN_02g01570</name>
</gene>
<feature type="transmembrane region" description="Helical" evidence="6">
    <location>
        <begin position="145"/>
        <end position="168"/>
    </location>
</feature>
<reference evidence="7 8" key="3">
    <citation type="journal article" date="2017" name="Mol. Plant Pathol.">
        <title>A gapless genome sequence of the fungus Botrytis cinerea.</title>
        <authorList>
            <person name="Van Kan J.A."/>
            <person name="Stassen J.H."/>
            <person name="Mosbach A."/>
            <person name="Van Der Lee T.A."/>
            <person name="Faino L."/>
            <person name="Farmer A.D."/>
            <person name="Papasotiriou D.G."/>
            <person name="Zhou S."/>
            <person name="Seidl M.F."/>
            <person name="Cottam E."/>
            <person name="Edel D."/>
            <person name="Hahn M."/>
            <person name="Schwartz D.C."/>
            <person name="Dietrich R.A."/>
            <person name="Widdison S."/>
            <person name="Scalliet G."/>
        </authorList>
    </citation>
    <scope>NUCLEOTIDE SEQUENCE [LARGE SCALE GENOMIC DNA]</scope>
    <source>
        <strain evidence="7 8">B05.10</strain>
    </source>
</reference>
<dbReference type="VEuPathDB" id="FungiDB:Bcin02g01570"/>